<evidence type="ECO:0000313" key="2">
    <source>
        <dbReference type="Proteomes" id="UP001180020"/>
    </source>
</evidence>
<organism evidence="1 2">
    <name type="scientific">Acorus calamus</name>
    <name type="common">Sweet flag</name>
    <dbReference type="NCBI Taxonomy" id="4465"/>
    <lineage>
        <taxon>Eukaryota</taxon>
        <taxon>Viridiplantae</taxon>
        <taxon>Streptophyta</taxon>
        <taxon>Embryophyta</taxon>
        <taxon>Tracheophyta</taxon>
        <taxon>Spermatophyta</taxon>
        <taxon>Magnoliopsida</taxon>
        <taxon>Liliopsida</taxon>
        <taxon>Acoraceae</taxon>
        <taxon>Acorus</taxon>
    </lineage>
</organism>
<dbReference type="PANTHER" id="PTHR35750">
    <property type="entry name" value="PHOSPHOLIPID HYDROPEROXIDE GLUTATHIONE PEROXIDASE"/>
    <property type="match status" value="1"/>
</dbReference>
<sequence>MSIFAQTDRRISVVLVKHTSTGPLLTLIQTVRQTSVVPNPMGFLRRIAAVLGFVRGDDNHGIDGSGDSEEEDRTDREAILRRHRKGFSVQVPVAVDRHLAGPVIAPCNPGEGGVQGLKWYANRLRTDEDGDVADEFLDEIFPDQLTMDNQRHHHFPKFQSRRVTQPVIIRGQMISADGNVRQSVVQNGLLRWV</sequence>
<gene>
    <name evidence="1" type="ORF">QJS10_CPB20g01276</name>
</gene>
<reference evidence="1" key="1">
    <citation type="journal article" date="2023" name="Nat. Commun.">
        <title>Diploid and tetraploid genomes of Acorus and the evolution of monocots.</title>
        <authorList>
            <person name="Ma L."/>
            <person name="Liu K.W."/>
            <person name="Li Z."/>
            <person name="Hsiao Y.Y."/>
            <person name="Qi Y."/>
            <person name="Fu T."/>
            <person name="Tang G.D."/>
            <person name="Zhang D."/>
            <person name="Sun W.H."/>
            <person name="Liu D.K."/>
            <person name="Li Y."/>
            <person name="Chen G.Z."/>
            <person name="Liu X.D."/>
            <person name="Liao X.Y."/>
            <person name="Jiang Y.T."/>
            <person name="Yu X."/>
            <person name="Hao Y."/>
            <person name="Huang J."/>
            <person name="Zhao X.W."/>
            <person name="Ke S."/>
            <person name="Chen Y.Y."/>
            <person name="Wu W.L."/>
            <person name="Hsu J.L."/>
            <person name="Lin Y.F."/>
            <person name="Huang M.D."/>
            <person name="Li C.Y."/>
            <person name="Huang L."/>
            <person name="Wang Z.W."/>
            <person name="Zhao X."/>
            <person name="Zhong W.Y."/>
            <person name="Peng D.H."/>
            <person name="Ahmad S."/>
            <person name="Lan S."/>
            <person name="Zhang J.S."/>
            <person name="Tsai W.C."/>
            <person name="Van de Peer Y."/>
            <person name="Liu Z.J."/>
        </authorList>
    </citation>
    <scope>NUCLEOTIDE SEQUENCE</scope>
    <source>
        <strain evidence="1">CP</strain>
    </source>
</reference>
<keyword evidence="2" id="KW-1185">Reference proteome</keyword>
<proteinExistence type="predicted"/>
<name>A0AAV9CE28_ACOCL</name>
<comment type="caution">
    <text evidence="1">The sequence shown here is derived from an EMBL/GenBank/DDBJ whole genome shotgun (WGS) entry which is preliminary data.</text>
</comment>
<accession>A0AAV9CE28</accession>
<protein>
    <submittedName>
        <fullName evidence="1">Uncharacterized protein</fullName>
    </submittedName>
</protein>
<dbReference type="EMBL" id="JAUJYO010000020">
    <property type="protein sequence ID" value="KAK1286681.1"/>
    <property type="molecule type" value="Genomic_DNA"/>
</dbReference>
<evidence type="ECO:0000313" key="1">
    <source>
        <dbReference type="EMBL" id="KAK1286681.1"/>
    </source>
</evidence>
<dbReference type="AlphaFoldDB" id="A0AAV9CE28"/>
<reference evidence="1" key="2">
    <citation type="submission" date="2023-06" db="EMBL/GenBank/DDBJ databases">
        <authorList>
            <person name="Ma L."/>
            <person name="Liu K.-W."/>
            <person name="Li Z."/>
            <person name="Hsiao Y.-Y."/>
            <person name="Qi Y."/>
            <person name="Fu T."/>
            <person name="Tang G."/>
            <person name="Zhang D."/>
            <person name="Sun W.-H."/>
            <person name="Liu D.-K."/>
            <person name="Li Y."/>
            <person name="Chen G.-Z."/>
            <person name="Liu X.-D."/>
            <person name="Liao X.-Y."/>
            <person name="Jiang Y.-T."/>
            <person name="Yu X."/>
            <person name="Hao Y."/>
            <person name="Huang J."/>
            <person name="Zhao X.-W."/>
            <person name="Ke S."/>
            <person name="Chen Y.-Y."/>
            <person name="Wu W.-L."/>
            <person name="Hsu J.-L."/>
            <person name="Lin Y.-F."/>
            <person name="Huang M.-D."/>
            <person name="Li C.-Y."/>
            <person name="Huang L."/>
            <person name="Wang Z.-W."/>
            <person name="Zhao X."/>
            <person name="Zhong W.-Y."/>
            <person name="Peng D.-H."/>
            <person name="Ahmad S."/>
            <person name="Lan S."/>
            <person name="Zhang J.-S."/>
            <person name="Tsai W.-C."/>
            <person name="Van De Peer Y."/>
            <person name="Liu Z.-J."/>
        </authorList>
    </citation>
    <scope>NUCLEOTIDE SEQUENCE</scope>
    <source>
        <strain evidence="1">CP</strain>
        <tissue evidence="1">Leaves</tissue>
    </source>
</reference>
<dbReference type="PANTHER" id="PTHR35750:SF1">
    <property type="entry name" value="PHOSPHOLIPID HYDROPEROXIDE GLUTATHIONE PEROXIDASE"/>
    <property type="match status" value="1"/>
</dbReference>
<dbReference type="Proteomes" id="UP001180020">
    <property type="component" value="Unassembled WGS sequence"/>
</dbReference>